<dbReference type="Gene3D" id="1.25.40.10">
    <property type="entry name" value="Tetratricopeptide repeat domain"/>
    <property type="match status" value="1"/>
</dbReference>
<feature type="domain" description="PPIase FKBP-type" evidence="10">
    <location>
        <begin position="222"/>
        <end position="312"/>
    </location>
</feature>
<dbReference type="PANTHER" id="PTHR46512">
    <property type="entry name" value="PEPTIDYLPROLYL ISOMERASE"/>
    <property type="match status" value="1"/>
</dbReference>
<evidence type="ECO:0000256" key="4">
    <source>
        <dbReference type="ARBA" id="ARBA00022737"/>
    </source>
</evidence>
<comment type="caution">
    <text evidence="11">The sequence shown here is derived from an EMBL/GenBank/DDBJ whole genome shotgun (WGS) entry which is preliminary data.</text>
</comment>
<dbReference type="FunFam" id="3.10.50.40:FF:000017">
    <property type="entry name" value="Peptidylprolyl isomerase"/>
    <property type="match status" value="1"/>
</dbReference>
<sequence length="622" mass="69703">MEDDFDIPTAGKFNETDGEDAIGDDMDAPEGGAGGKVGEEKEIGKDGLNKKILNEGDGWDTPINGDEVEVHYVGSLLDGTRFDSSLDRELPFKFKLGLGKSNSEQFHTIILLSKSSNRIWNTTHESISAHFLIFVFAITGHVIQGWDDGIKTMKKGEKSLFTIPPALAYGESGSPPTIPPNATLQFEIELLSWTKVKDISKDGCILKTIVTEGQNWQTPKDPDEVLVKYEVRLEDGSLVSKSEEVEFTVKDGCFCPALSKAVKTMKKGEKALFTVKPQYGFGENGRDPSGGDECVVPPNTTIQITVELVSWKIVSEVTTDKKVLKKILKEGEGYDRPNDGAIVQVKLVGKLEDGTVFVNKGHNETPFEFKIDEEQVIDGIDRSVKTMKKGEVAVLTIHPEYGFGSIESHQESAIIPANSNVYYDIELISFEKEKDTWELSTQEKIETSGRKKEEGNTLFKRQKYERASKRYEKALSFVEYDSTFSDDEKQESKILKISCNLNNAACKLKLKDYKQTVKLCTKVLDADSKNVKALYRRAQAYIQLVDLDLAEMDIRKALEIDPKNRDVKLEYKLLKEKVKEHNKKDAQFYGNIFAKMNKLEHLQSSNGARKQETVPMTIDSKA</sequence>
<dbReference type="Gene3D" id="3.10.50.40">
    <property type="match status" value="3"/>
</dbReference>
<dbReference type="PROSITE" id="PS50059">
    <property type="entry name" value="FKBP_PPIASE"/>
    <property type="match status" value="3"/>
</dbReference>
<evidence type="ECO:0000256" key="3">
    <source>
        <dbReference type="ARBA" id="ARBA00013194"/>
    </source>
</evidence>
<proteinExistence type="inferred from homology"/>
<evidence type="ECO:0000256" key="7">
    <source>
        <dbReference type="PROSITE-ProRule" id="PRU00277"/>
    </source>
</evidence>
<comment type="similarity">
    <text evidence="2">Belongs to the FKBP-type PPIase family.</text>
</comment>
<dbReference type="FunFam" id="1.25.40.10:FF:000008">
    <property type="entry name" value="Peptidylprolyl isomerase"/>
    <property type="match status" value="1"/>
</dbReference>
<evidence type="ECO:0000313" key="11">
    <source>
        <dbReference type="EMBL" id="KAJ0224872.1"/>
    </source>
</evidence>
<dbReference type="SUPFAM" id="SSF48452">
    <property type="entry name" value="TPR-like"/>
    <property type="match status" value="1"/>
</dbReference>
<protein>
    <recommendedName>
        <fullName evidence="3 7">peptidylprolyl isomerase</fullName>
        <ecNumber evidence="3 7">5.2.1.8</ecNumber>
    </recommendedName>
</protein>
<dbReference type="PROSITE" id="PS50005">
    <property type="entry name" value="TPR"/>
    <property type="match status" value="1"/>
</dbReference>
<keyword evidence="7" id="KW-0697">Rotamase</keyword>
<evidence type="ECO:0000313" key="12">
    <source>
        <dbReference type="Proteomes" id="UP000235145"/>
    </source>
</evidence>
<dbReference type="Proteomes" id="UP000235145">
    <property type="component" value="Unassembled WGS sequence"/>
</dbReference>
<dbReference type="InterPro" id="IPR011990">
    <property type="entry name" value="TPR-like_helical_dom_sf"/>
</dbReference>
<keyword evidence="5 8" id="KW-0802">TPR repeat</keyword>
<dbReference type="InterPro" id="IPR001179">
    <property type="entry name" value="PPIase_FKBP_dom"/>
</dbReference>
<name>A0A9R1WDR7_LACSA</name>
<evidence type="ECO:0000259" key="10">
    <source>
        <dbReference type="PROSITE" id="PS50059"/>
    </source>
</evidence>
<gene>
    <name evidence="11" type="ORF">LSAT_V11C100028270</name>
</gene>
<feature type="repeat" description="TPR" evidence="8">
    <location>
        <begin position="531"/>
        <end position="564"/>
    </location>
</feature>
<dbReference type="SMART" id="SM00028">
    <property type="entry name" value="TPR"/>
    <property type="match status" value="3"/>
</dbReference>
<keyword evidence="6 7" id="KW-0413">Isomerase</keyword>
<dbReference type="AlphaFoldDB" id="A0A9R1WDR7"/>
<feature type="compositionally biased region" description="Acidic residues" evidence="9">
    <location>
        <begin position="16"/>
        <end position="28"/>
    </location>
</feature>
<feature type="domain" description="PPIase FKBP-type" evidence="10">
    <location>
        <begin position="65"/>
        <end position="194"/>
    </location>
</feature>
<dbReference type="PANTHER" id="PTHR46512:SF11">
    <property type="entry name" value="PEPTIDYLPROLYL ISOMERASE"/>
    <property type="match status" value="1"/>
</dbReference>
<keyword evidence="12" id="KW-1185">Reference proteome</keyword>
<organism evidence="11 12">
    <name type="scientific">Lactuca sativa</name>
    <name type="common">Garden lettuce</name>
    <dbReference type="NCBI Taxonomy" id="4236"/>
    <lineage>
        <taxon>Eukaryota</taxon>
        <taxon>Viridiplantae</taxon>
        <taxon>Streptophyta</taxon>
        <taxon>Embryophyta</taxon>
        <taxon>Tracheophyta</taxon>
        <taxon>Spermatophyta</taxon>
        <taxon>Magnoliopsida</taxon>
        <taxon>eudicotyledons</taxon>
        <taxon>Gunneridae</taxon>
        <taxon>Pentapetalae</taxon>
        <taxon>asterids</taxon>
        <taxon>campanulids</taxon>
        <taxon>Asterales</taxon>
        <taxon>Asteraceae</taxon>
        <taxon>Cichorioideae</taxon>
        <taxon>Cichorieae</taxon>
        <taxon>Lactucinae</taxon>
        <taxon>Lactuca</taxon>
    </lineage>
</organism>
<feature type="domain" description="PPIase FKBP-type" evidence="10">
    <location>
        <begin position="340"/>
        <end position="431"/>
    </location>
</feature>
<evidence type="ECO:0000256" key="6">
    <source>
        <dbReference type="ARBA" id="ARBA00023235"/>
    </source>
</evidence>
<keyword evidence="4" id="KW-0677">Repeat</keyword>
<dbReference type="InterPro" id="IPR046357">
    <property type="entry name" value="PPIase_dom_sf"/>
</dbReference>
<evidence type="ECO:0000256" key="5">
    <source>
        <dbReference type="ARBA" id="ARBA00022803"/>
    </source>
</evidence>
<dbReference type="EC" id="5.2.1.8" evidence="3 7"/>
<dbReference type="InterPro" id="IPR050754">
    <property type="entry name" value="FKBP4/5/8-like"/>
</dbReference>
<dbReference type="Pfam" id="PF13181">
    <property type="entry name" value="TPR_8"/>
    <property type="match status" value="1"/>
</dbReference>
<dbReference type="InterPro" id="IPR019734">
    <property type="entry name" value="TPR_rpt"/>
</dbReference>
<evidence type="ECO:0000256" key="9">
    <source>
        <dbReference type="SAM" id="MobiDB-lite"/>
    </source>
</evidence>
<dbReference type="Pfam" id="PF00254">
    <property type="entry name" value="FKBP_C"/>
    <property type="match status" value="4"/>
</dbReference>
<evidence type="ECO:0000256" key="2">
    <source>
        <dbReference type="ARBA" id="ARBA00006577"/>
    </source>
</evidence>
<dbReference type="EMBL" id="NBSK02000001">
    <property type="protein sequence ID" value="KAJ0224872.1"/>
    <property type="molecule type" value="Genomic_DNA"/>
</dbReference>
<feature type="region of interest" description="Disordered" evidence="9">
    <location>
        <begin position="1"/>
        <end position="41"/>
    </location>
</feature>
<reference evidence="11 12" key="1">
    <citation type="journal article" date="2017" name="Nat. Commun.">
        <title>Genome assembly with in vitro proximity ligation data and whole-genome triplication in lettuce.</title>
        <authorList>
            <person name="Reyes-Chin-Wo S."/>
            <person name="Wang Z."/>
            <person name="Yang X."/>
            <person name="Kozik A."/>
            <person name="Arikit S."/>
            <person name="Song C."/>
            <person name="Xia L."/>
            <person name="Froenicke L."/>
            <person name="Lavelle D.O."/>
            <person name="Truco M.J."/>
            <person name="Xia R."/>
            <person name="Zhu S."/>
            <person name="Xu C."/>
            <person name="Xu H."/>
            <person name="Xu X."/>
            <person name="Cox K."/>
            <person name="Korf I."/>
            <person name="Meyers B.C."/>
            <person name="Michelmore R.W."/>
        </authorList>
    </citation>
    <scope>NUCLEOTIDE SEQUENCE [LARGE SCALE GENOMIC DNA]</scope>
    <source>
        <strain evidence="12">cv. Salinas</strain>
        <tissue evidence="11">Seedlings</tissue>
    </source>
</reference>
<dbReference type="SUPFAM" id="SSF54534">
    <property type="entry name" value="FKBP-like"/>
    <property type="match status" value="3"/>
</dbReference>
<accession>A0A9R1WDR7</accession>
<comment type="catalytic activity">
    <reaction evidence="1 7">
        <text>[protein]-peptidylproline (omega=180) = [protein]-peptidylproline (omega=0)</text>
        <dbReference type="Rhea" id="RHEA:16237"/>
        <dbReference type="Rhea" id="RHEA-COMP:10747"/>
        <dbReference type="Rhea" id="RHEA-COMP:10748"/>
        <dbReference type="ChEBI" id="CHEBI:83833"/>
        <dbReference type="ChEBI" id="CHEBI:83834"/>
        <dbReference type="EC" id="5.2.1.8"/>
    </reaction>
</comment>
<evidence type="ECO:0000256" key="8">
    <source>
        <dbReference type="PROSITE-ProRule" id="PRU00339"/>
    </source>
</evidence>
<evidence type="ECO:0000256" key="1">
    <source>
        <dbReference type="ARBA" id="ARBA00000971"/>
    </source>
</evidence>
<dbReference type="FunFam" id="3.10.50.40:FF:000022">
    <property type="entry name" value="Peptidylprolyl isomerase"/>
    <property type="match status" value="1"/>
</dbReference>
<dbReference type="GO" id="GO:0003755">
    <property type="term" value="F:peptidyl-prolyl cis-trans isomerase activity"/>
    <property type="evidence" value="ECO:0000318"/>
    <property type="project" value="GO_Central"/>
</dbReference>